<dbReference type="Proteomes" id="UP000003671">
    <property type="component" value="Unassembled WGS sequence"/>
</dbReference>
<accession>C9KJ62</accession>
<keyword evidence="2" id="KW-1185">Reference proteome</keyword>
<dbReference type="AlphaFoldDB" id="C9KJ62"/>
<gene>
    <name evidence="1" type="ORF">MITSMUL_03059</name>
</gene>
<dbReference type="EMBL" id="ABWK02000001">
    <property type="protein sequence ID" value="EEX69928.1"/>
    <property type="molecule type" value="Genomic_DNA"/>
</dbReference>
<proteinExistence type="predicted"/>
<organism evidence="1 2">
    <name type="scientific">Mitsuokella multacida DSM 20544</name>
    <dbReference type="NCBI Taxonomy" id="500635"/>
    <lineage>
        <taxon>Bacteria</taxon>
        <taxon>Bacillati</taxon>
        <taxon>Bacillota</taxon>
        <taxon>Negativicutes</taxon>
        <taxon>Selenomonadales</taxon>
        <taxon>Selenomonadaceae</taxon>
        <taxon>Mitsuokella</taxon>
    </lineage>
</organism>
<comment type="caution">
    <text evidence="1">The sequence shown here is derived from an EMBL/GenBank/DDBJ whole genome shotgun (WGS) entry which is preliminary data.</text>
</comment>
<name>C9KJ62_9FIRM</name>
<reference evidence="1" key="1">
    <citation type="submission" date="2009-09" db="EMBL/GenBank/DDBJ databases">
        <authorList>
            <person name="Weinstock G."/>
            <person name="Sodergren E."/>
            <person name="Clifton S."/>
            <person name="Fulton L."/>
            <person name="Fulton B."/>
            <person name="Courtney L."/>
            <person name="Fronick C."/>
            <person name="Harrison M."/>
            <person name="Strong C."/>
            <person name="Farmer C."/>
            <person name="Delahaunty K."/>
            <person name="Markovic C."/>
            <person name="Hall O."/>
            <person name="Minx P."/>
            <person name="Tomlinson C."/>
            <person name="Mitreva M."/>
            <person name="Nelson J."/>
            <person name="Hou S."/>
            <person name="Wollam A."/>
            <person name="Pepin K.H."/>
            <person name="Johnson M."/>
            <person name="Bhonagiri V."/>
            <person name="Nash W.E."/>
            <person name="Warren W."/>
            <person name="Chinwalla A."/>
            <person name="Mardis E.R."/>
            <person name="Wilson R.K."/>
        </authorList>
    </citation>
    <scope>NUCLEOTIDE SEQUENCE [LARGE SCALE GENOMIC DNA]</scope>
    <source>
        <strain evidence="1">DSM 20544</strain>
    </source>
</reference>
<dbReference type="HOGENOM" id="CLU_2683798_0_0_9"/>
<sequence length="74" mass="8368">MLAQEYIATLLQAGLLALPVSLCQTVLAHHVAGFYSFYITPNRTLYRQHNTKNFILQESQLFTAVVVRLKDGMV</sequence>
<evidence type="ECO:0000313" key="2">
    <source>
        <dbReference type="Proteomes" id="UP000003671"/>
    </source>
</evidence>
<protein>
    <submittedName>
        <fullName evidence="1">Uncharacterized protein</fullName>
    </submittedName>
</protein>
<dbReference type="STRING" id="500635.MITSMUL_03059"/>
<evidence type="ECO:0000313" key="1">
    <source>
        <dbReference type="EMBL" id="EEX69928.1"/>
    </source>
</evidence>